<keyword evidence="3" id="KW-1185">Reference proteome</keyword>
<accession>A3IVR0</accession>
<reference evidence="2 3" key="1">
    <citation type="submission" date="2007-03" db="EMBL/GenBank/DDBJ databases">
        <authorList>
            <person name="Stal L."/>
            <person name="Ferriera S."/>
            <person name="Johnson J."/>
            <person name="Kravitz S."/>
            <person name="Beeson K."/>
            <person name="Sutton G."/>
            <person name="Rogers Y.-H."/>
            <person name="Friedman R."/>
            <person name="Frazier M."/>
            <person name="Venter J.C."/>
        </authorList>
    </citation>
    <scope>NUCLEOTIDE SEQUENCE [LARGE SCALE GENOMIC DNA]</scope>
    <source>
        <strain evidence="2 3">CCY0110</strain>
    </source>
</reference>
<organism evidence="2 3">
    <name type="scientific">Crocosphaera chwakensis CCY0110</name>
    <dbReference type="NCBI Taxonomy" id="391612"/>
    <lineage>
        <taxon>Bacteria</taxon>
        <taxon>Bacillati</taxon>
        <taxon>Cyanobacteriota</taxon>
        <taxon>Cyanophyceae</taxon>
        <taxon>Oscillatoriophycideae</taxon>
        <taxon>Chroococcales</taxon>
        <taxon>Aphanothecaceae</taxon>
        <taxon>Crocosphaera</taxon>
        <taxon>Crocosphaera chwakensis</taxon>
    </lineage>
</organism>
<keyword evidence="1" id="KW-0472">Membrane</keyword>
<evidence type="ECO:0000313" key="3">
    <source>
        <dbReference type="Proteomes" id="UP000003781"/>
    </source>
</evidence>
<evidence type="ECO:0000313" key="2">
    <source>
        <dbReference type="EMBL" id="EAZ89450.1"/>
    </source>
</evidence>
<evidence type="ECO:0008006" key="4">
    <source>
        <dbReference type="Google" id="ProtNLM"/>
    </source>
</evidence>
<dbReference type="eggNOG" id="ENOG5032T3U">
    <property type="taxonomic scope" value="Bacteria"/>
</dbReference>
<dbReference type="AlphaFoldDB" id="A3IVR0"/>
<dbReference type="EMBL" id="AAXW01000044">
    <property type="protein sequence ID" value="EAZ89450.1"/>
    <property type="molecule type" value="Genomic_DNA"/>
</dbReference>
<keyword evidence="1" id="KW-1133">Transmembrane helix</keyword>
<keyword evidence="1" id="KW-0812">Transmembrane</keyword>
<sequence length="121" mass="13745">MTTCPRCQQLVNSQAIDCPHCRTPLKAFGHPGIPLYQATQTEFLCDHCLYHEDDSCSYDKRPFARTCTLYHDKTQPLVTEDIVQLTPGNPLTVIKRWCYRYRGVLFIVGLIGISLVIALSN</sequence>
<dbReference type="OrthoDB" id="530614at2"/>
<dbReference type="RefSeq" id="WP_008277469.1">
    <property type="nucleotide sequence ID" value="NZ_AAXW01000044.1"/>
</dbReference>
<dbReference type="Proteomes" id="UP000003781">
    <property type="component" value="Unassembled WGS sequence"/>
</dbReference>
<comment type="caution">
    <text evidence="2">The sequence shown here is derived from an EMBL/GenBank/DDBJ whole genome shotgun (WGS) entry which is preliminary data.</text>
</comment>
<name>A3IVR0_9CHRO</name>
<proteinExistence type="predicted"/>
<feature type="transmembrane region" description="Helical" evidence="1">
    <location>
        <begin position="103"/>
        <end position="120"/>
    </location>
</feature>
<gene>
    <name evidence="2" type="ORF">CY0110_27119</name>
</gene>
<protein>
    <recommendedName>
        <fullName evidence="4">DZANK-type domain-containing protein</fullName>
    </recommendedName>
</protein>
<evidence type="ECO:0000256" key="1">
    <source>
        <dbReference type="SAM" id="Phobius"/>
    </source>
</evidence>